<name>A0AAE1WYV7_9LAMI</name>
<reference evidence="6" key="2">
    <citation type="journal article" date="2024" name="Plant">
        <title>Genomic evolution and insights into agronomic trait innovations of Sesamum species.</title>
        <authorList>
            <person name="Miao H."/>
            <person name="Wang L."/>
            <person name="Qu L."/>
            <person name="Liu H."/>
            <person name="Sun Y."/>
            <person name="Le M."/>
            <person name="Wang Q."/>
            <person name="Wei S."/>
            <person name="Zheng Y."/>
            <person name="Lin W."/>
            <person name="Duan Y."/>
            <person name="Cao H."/>
            <person name="Xiong S."/>
            <person name="Wang X."/>
            <person name="Wei L."/>
            <person name="Li C."/>
            <person name="Ma Q."/>
            <person name="Ju M."/>
            <person name="Zhao R."/>
            <person name="Li G."/>
            <person name="Mu C."/>
            <person name="Tian Q."/>
            <person name="Mei H."/>
            <person name="Zhang T."/>
            <person name="Gao T."/>
            <person name="Zhang H."/>
        </authorList>
    </citation>
    <scope>NUCLEOTIDE SEQUENCE</scope>
    <source>
        <strain evidence="6">K16</strain>
    </source>
</reference>
<keyword evidence="1" id="KW-0433">Leucine-rich repeat</keyword>
<dbReference type="PANTHER" id="PTHR15140:SF37">
    <property type="entry name" value="UBIQUITIN-LIKE DOMAIN-CONTAINING PROTEIN"/>
    <property type="match status" value="1"/>
</dbReference>
<evidence type="ECO:0000256" key="2">
    <source>
        <dbReference type="ARBA" id="ARBA00022737"/>
    </source>
</evidence>
<dbReference type="InterPro" id="IPR032675">
    <property type="entry name" value="LRR_dom_sf"/>
</dbReference>
<dbReference type="SUPFAM" id="SSF52540">
    <property type="entry name" value="P-loop containing nucleoside triphosphate hydrolases"/>
    <property type="match status" value="1"/>
</dbReference>
<keyword evidence="2" id="KW-0677">Repeat</keyword>
<evidence type="ECO:0000313" key="7">
    <source>
        <dbReference type="Proteomes" id="UP001289374"/>
    </source>
</evidence>
<comment type="caution">
    <text evidence="6">The sequence shown here is derived from an EMBL/GenBank/DDBJ whole genome shotgun (WGS) entry which is preliminary data.</text>
</comment>
<feature type="domain" description="Disease resistance R13L4/SHOC-2-like LRR" evidence="5">
    <location>
        <begin position="284"/>
        <end position="569"/>
    </location>
</feature>
<dbReference type="GO" id="GO:0043531">
    <property type="term" value="F:ADP binding"/>
    <property type="evidence" value="ECO:0007669"/>
    <property type="project" value="InterPro"/>
</dbReference>
<dbReference type="AlphaFoldDB" id="A0AAE1WYV7"/>
<evidence type="ECO:0000259" key="5">
    <source>
        <dbReference type="Pfam" id="PF23598"/>
    </source>
</evidence>
<sequence length="588" mass="66704">MAYNLESLVQIIEQILHPPHHHHHPLWVLDPNKKPQIETLLEKARFLKHLFSENSTSAVSTGYGKQSLECRIRDAAHDAEDILESHLSEKILSSRKAGSFIFSPPDLEKVIGQLDSATEEMMMTIMNSSQTADSSSPAVSSSRQDPNPKNIIVGVGEDLIQLKDRLTGQPSNALQVIPIVGMGGIGRRYLIILDDMWDDKPWDDTSRSSHHQMNLLKDDESWNLLHQKVFAPEDTCSPELEKVGKKIAKDCRGLPLSIHVIGGILSQAKTSQDFWEQVSDNVSSTVADKFPEEILQLVNLRYLAFNLSKPLPSSISRLCNLQTLIAQWRGLNMFVSALMMFQEPDTVIRGILDMTQLRHIKVKGQKVYVRYHGADRNRYVILDKLQTLSPVAISEISDRVLETLPNLEKLGIFWDRELDHARDLSALHKLHTLKCTSSLTMTTSCLISFFPSLKKLTLRGCRILDHHHVNEIGKLPGLEILKLRDCDFKTGKWEAEDAEFCQLQFLLMEDLRLVNWAADDTHFPRLEHLVIRRCRYLEEIPLAIGDIPTLKVIEVQECNPSAVASAREIQQAQLDNGNDNLQVRITQW</sequence>
<dbReference type="SUPFAM" id="SSF52058">
    <property type="entry name" value="L domain-like"/>
    <property type="match status" value="1"/>
</dbReference>
<dbReference type="FunFam" id="1.10.8.430:FF:000003">
    <property type="entry name" value="Probable disease resistance protein At5g66910"/>
    <property type="match status" value="1"/>
</dbReference>
<reference evidence="6" key="1">
    <citation type="submission" date="2020-06" db="EMBL/GenBank/DDBJ databases">
        <authorList>
            <person name="Li T."/>
            <person name="Hu X."/>
            <person name="Zhang T."/>
            <person name="Song X."/>
            <person name="Zhang H."/>
            <person name="Dai N."/>
            <person name="Sheng W."/>
            <person name="Hou X."/>
            <person name="Wei L."/>
        </authorList>
    </citation>
    <scope>NUCLEOTIDE SEQUENCE</scope>
    <source>
        <strain evidence="6">K16</strain>
        <tissue evidence="6">Leaf</tissue>
    </source>
</reference>
<dbReference type="InterPro" id="IPR027417">
    <property type="entry name" value="P-loop_NTPase"/>
</dbReference>
<dbReference type="InterPro" id="IPR055414">
    <property type="entry name" value="LRR_R13L4/SHOC2-like"/>
</dbReference>
<dbReference type="EMBL" id="JACGWL010000005">
    <property type="protein sequence ID" value="KAK4402235.1"/>
    <property type="molecule type" value="Genomic_DNA"/>
</dbReference>
<dbReference type="Gene3D" id="1.20.5.4130">
    <property type="match status" value="1"/>
</dbReference>
<dbReference type="Proteomes" id="UP001289374">
    <property type="component" value="Unassembled WGS sequence"/>
</dbReference>
<gene>
    <name evidence="6" type="ORF">Sango_0964200</name>
</gene>
<dbReference type="Gene3D" id="1.10.8.430">
    <property type="entry name" value="Helical domain of apoptotic protease-activating factors"/>
    <property type="match status" value="1"/>
</dbReference>
<evidence type="ECO:0000313" key="6">
    <source>
        <dbReference type="EMBL" id="KAK4402235.1"/>
    </source>
</evidence>
<dbReference type="GO" id="GO:0006952">
    <property type="term" value="P:defense response"/>
    <property type="evidence" value="ECO:0007669"/>
    <property type="project" value="UniProtKB-KW"/>
</dbReference>
<evidence type="ECO:0000256" key="1">
    <source>
        <dbReference type="ARBA" id="ARBA00022614"/>
    </source>
</evidence>
<feature type="region of interest" description="Disordered" evidence="4">
    <location>
        <begin position="128"/>
        <end position="148"/>
    </location>
</feature>
<evidence type="ECO:0000256" key="3">
    <source>
        <dbReference type="ARBA" id="ARBA00022821"/>
    </source>
</evidence>
<evidence type="ECO:0000256" key="4">
    <source>
        <dbReference type="SAM" id="MobiDB-lite"/>
    </source>
</evidence>
<dbReference type="PANTHER" id="PTHR15140">
    <property type="entry name" value="TUBULIN-SPECIFIC CHAPERONE E"/>
    <property type="match status" value="1"/>
</dbReference>
<keyword evidence="3" id="KW-0611">Plant defense</keyword>
<dbReference type="Pfam" id="PF23598">
    <property type="entry name" value="LRR_14"/>
    <property type="match status" value="1"/>
</dbReference>
<protein>
    <submittedName>
        <fullName evidence="6">Late blight resistance proteinR1A-3</fullName>
    </submittedName>
</protein>
<keyword evidence="7" id="KW-1185">Reference proteome</keyword>
<proteinExistence type="predicted"/>
<dbReference type="Gene3D" id="3.80.10.10">
    <property type="entry name" value="Ribonuclease Inhibitor"/>
    <property type="match status" value="1"/>
</dbReference>
<feature type="compositionally biased region" description="Low complexity" evidence="4">
    <location>
        <begin position="128"/>
        <end position="145"/>
    </location>
</feature>
<accession>A0AAE1WYV7</accession>
<organism evidence="6 7">
    <name type="scientific">Sesamum angolense</name>
    <dbReference type="NCBI Taxonomy" id="2727404"/>
    <lineage>
        <taxon>Eukaryota</taxon>
        <taxon>Viridiplantae</taxon>
        <taxon>Streptophyta</taxon>
        <taxon>Embryophyta</taxon>
        <taxon>Tracheophyta</taxon>
        <taxon>Spermatophyta</taxon>
        <taxon>Magnoliopsida</taxon>
        <taxon>eudicotyledons</taxon>
        <taxon>Gunneridae</taxon>
        <taxon>Pentapetalae</taxon>
        <taxon>asterids</taxon>
        <taxon>lamiids</taxon>
        <taxon>Lamiales</taxon>
        <taxon>Pedaliaceae</taxon>
        <taxon>Sesamum</taxon>
    </lineage>
</organism>
<dbReference type="InterPro" id="IPR042197">
    <property type="entry name" value="Apaf_helical"/>
</dbReference>